<feature type="compositionally biased region" description="Basic and acidic residues" evidence="1">
    <location>
        <begin position="126"/>
        <end position="137"/>
    </location>
</feature>
<evidence type="ECO:0000313" key="2">
    <source>
        <dbReference type="EMBL" id="KZS00549.1"/>
    </source>
</evidence>
<sequence length="137" mass="15035">RARHGHPPLSRAPEGQGDVDQPDRVDLRLDPRPLLPRQVRRHAGRGEVRRDAGEGLRRHGRGRLHDQGPGTADRAEPALADDQPVPRQARPEPAGRPGLTGSDRRSRGRGGQAWPPLLVSAQTGCDRMKAFRNEPSV</sequence>
<feature type="compositionally biased region" description="Basic and acidic residues" evidence="1">
    <location>
        <begin position="21"/>
        <end position="31"/>
    </location>
</feature>
<comment type="caution">
    <text evidence="2">The sequence shown here is derived from an EMBL/GenBank/DDBJ whole genome shotgun (WGS) entry which is preliminary data.</text>
</comment>
<organism evidence="2 3">
    <name type="scientific">Daphnia magna</name>
    <dbReference type="NCBI Taxonomy" id="35525"/>
    <lineage>
        <taxon>Eukaryota</taxon>
        <taxon>Metazoa</taxon>
        <taxon>Ecdysozoa</taxon>
        <taxon>Arthropoda</taxon>
        <taxon>Crustacea</taxon>
        <taxon>Branchiopoda</taxon>
        <taxon>Diplostraca</taxon>
        <taxon>Cladocera</taxon>
        <taxon>Anomopoda</taxon>
        <taxon>Daphniidae</taxon>
        <taxon>Daphnia</taxon>
    </lineage>
</organism>
<evidence type="ECO:0000313" key="3">
    <source>
        <dbReference type="Proteomes" id="UP000076858"/>
    </source>
</evidence>
<dbReference type="Proteomes" id="UP000076858">
    <property type="component" value="Unassembled WGS sequence"/>
</dbReference>
<feature type="non-terminal residue" evidence="2">
    <location>
        <position position="137"/>
    </location>
</feature>
<reference evidence="2 3" key="1">
    <citation type="submission" date="2016-03" db="EMBL/GenBank/DDBJ databases">
        <title>EvidentialGene: Evidence-directed Construction of Genes on Genomes.</title>
        <authorList>
            <person name="Gilbert D.G."/>
            <person name="Choi J.-H."/>
            <person name="Mockaitis K."/>
            <person name="Colbourne J."/>
            <person name="Pfrender M."/>
        </authorList>
    </citation>
    <scope>NUCLEOTIDE SEQUENCE [LARGE SCALE GENOMIC DNA]</scope>
    <source>
        <strain evidence="2 3">Xinb3</strain>
        <tissue evidence="2">Complete organism</tissue>
    </source>
</reference>
<proteinExistence type="predicted"/>
<feature type="region of interest" description="Disordered" evidence="1">
    <location>
        <begin position="1"/>
        <end position="137"/>
    </location>
</feature>
<feature type="non-terminal residue" evidence="2">
    <location>
        <position position="1"/>
    </location>
</feature>
<dbReference type="AlphaFoldDB" id="A0A164HTI2"/>
<gene>
    <name evidence="2" type="ORF">APZ42_003115</name>
</gene>
<keyword evidence="3" id="KW-1185">Reference proteome</keyword>
<accession>A0A164HTI2</accession>
<feature type="compositionally biased region" description="Basic and acidic residues" evidence="1">
    <location>
        <begin position="44"/>
        <end position="57"/>
    </location>
</feature>
<dbReference type="EMBL" id="LRGB01009538">
    <property type="protein sequence ID" value="KZS00549.1"/>
    <property type="molecule type" value="Genomic_DNA"/>
</dbReference>
<protein>
    <submittedName>
        <fullName evidence="2">Uncharacterized protein</fullName>
    </submittedName>
</protein>
<name>A0A164HTI2_9CRUS</name>
<evidence type="ECO:0000256" key="1">
    <source>
        <dbReference type="SAM" id="MobiDB-lite"/>
    </source>
</evidence>